<dbReference type="Proteomes" id="UP001498398">
    <property type="component" value="Unassembled WGS sequence"/>
</dbReference>
<sequence>MTSIQPLQPPVGIPHVSPETCNHLSLFKELLKEYRSLDDTINMRLNRATANVRDQERERPGKGAVEDQACARLWQELVSNWNRRKQLVEYCVAVVDQGLEAKQKIIEDQDTSPAAIRKARAEKYSEEVKRNAIRNEISVEMIVRKRSLEGEFRFSAPGCMIYTSTNSVFRSRCKYFVPPLSDVEARKMWDSALR</sequence>
<keyword evidence="3" id="KW-1185">Reference proteome</keyword>
<dbReference type="PANTHER" id="PTHR31905:SF2">
    <property type="entry name" value="PROTEIN MIX23"/>
    <property type="match status" value="1"/>
</dbReference>
<gene>
    <name evidence="2" type="ORF">VKT23_002098</name>
</gene>
<evidence type="ECO:0000313" key="2">
    <source>
        <dbReference type="EMBL" id="KAK7470676.1"/>
    </source>
</evidence>
<dbReference type="PANTHER" id="PTHR31905">
    <property type="entry name" value="COILED-COIL DOMAIN-CONTAINING PROTEIN 58"/>
    <property type="match status" value="1"/>
</dbReference>
<accession>A0ABR1K2W2</accession>
<proteinExistence type="inferred from homology"/>
<name>A0ABR1K2W2_9AGAR</name>
<dbReference type="InterPro" id="IPR019171">
    <property type="entry name" value="MIX23"/>
</dbReference>
<protein>
    <recommendedName>
        <fullName evidence="4">Caffeine-induced death protein 2</fullName>
    </recommendedName>
</protein>
<comment type="caution">
    <text evidence="2">The sequence shown here is derived from an EMBL/GenBank/DDBJ whole genome shotgun (WGS) entry which is preliminary data.</text>
</comment>
<evidence type="ECO:0000313" key="3">
    <source>
        <dbReference type="Proteomes" id="UP001498398"/>
    </source>
</evidence>
<dbReference type="Pfam" id="PF09774">
    <property type="entry name" value="MIX23"/>
    <property type="match status" value="1"/>
</dbReference>
<evidence type="ECO:0000256" key="1">
    <source>
        <dbReference type="ARBA" id="ARBA00024204"/>
    </source>
</evidence>
<organism evidence="2 3">
    <name type="scientific">Marasmiellus scandens</name>
    <dbReference type="NCBI Taxonomy" id="2682957"/>
    <lineage>
        <taxon>Eukaryota</taxon>
        <taxon>Fungi</taxon>
        <taxon>Dikarya</taxon>
        <taxon>Basidiomycota</taxon>
        <taxon>Agaricomycotina</taxon>
        <taxon>Agaricomycetes</taxon>
        <taxon>Agaricomycetidae</taxon>
        <taxon>Agaricales</taxon>
        <taxon>Marasmiineae</taxon>
        <taxon>Omphalotaceae</taxon>
        <taxon>Marasmiellus</taxon>
    </lineage>
</organism>
<evidence type="ECO:0008006" key="4">
    <source>
        <dbReference type="Google" id="ProtNLM"/>
    </source>
</evidence>
<dbReference type="EMBL" id="JBANRG010000002">
    <property type="protein sequence ID" value="KAK7470676.1"/>
    <property type="molecule type" value="Genomic_DNA"/>
</dbReference>
<reference evidence="2 3" key="1">
    <citation type="submission" date="2024-01" db="EMBL/GenBank/DDBJ databases">
        <title>A draft genome for the cacao thread blight pathogen Marasmiellus scandens.</title>
        <authorList>
            <person name="Baruah I.K."/>
            <person name="Leung J."/>
            <person name="Bukari Y."/>
            <person name="Amoako-Attah I."/>
            <person name="Meinhardt L.W."/>
            <person name="Bailey B.A."/>
            <person name="Cohen S.P."/>
        </authorList>
    </citation>
    <scope>NUCLEOTIDE SEQUENCE [LARGE SCALE GENOMIC DNA]</scope>
    <source>
        <strain evidence="2 3">GH-19</strain>
    </source>
</reference>
<comment type="similarity">
    <text evidence="1">Belongs to the MIX23 family.</text>
</comment>